<evidence type="ECO:0000313" key="9">
    <source>
        <dbReference type="Proteomes" id="UP000070544"/>
    </source>
</evidence>
<evidence type="ECO:0000313" key="8">
    <source>
        <dbReference type="EMBL" id="KXS11434.1"/>
    </source>
</evidence>
<dbReference type="GO" id="GO:0031902">
    <property type="term" value="C:late endosome membrane"/>
    <property type="evidence" value="ECO:0007669"/>
    <property type="project" value="TreeGrafter"/>
</dbReference>
<dbReference type="GO" id="GO:0006906">
    <property type="term" value="P:vesicle fusion"/>
    <property type="evidence" value="ECO:0007669"/>
    <property type="project" value="TreeGrafter"/>
</dbReference>
<name>A0A139A3Z1_GONPJ</name>
<dbReference type="GO" id="GO:0015031">
    <property type="term" value="P:protein transport"/>
    <property type="evidence" value="ECO:0007669"/>
    <property type="project" value="UniProtKB-KW"/>
</dbReference>
<evidence type="ECO:0000256" key="1">
    <source>
        <dbReference type="ARBA" id="ARBA00004211"/>
    </source>
</evidence>
<dbReference type="EMBL" id="KQ965802">
    <property type="protein sequence ID" value="KXS11434.1"/>
    <property type="molecule type" value="Genomic_DNA"/>
</dbReference>
<dbReference type="GO" id="GO:0031201">
    <property type="term" value="C:SNARE complex"/>
    <property type="evidence" value="ECO:0007669"/>
    <property type="project" value="TreeGrafter"/>
</dbReference>
<comment type="subcellular location">
    <subcellularLocation>
        <location evidence="1">Membrane</location>
        <topology evidence="1">Single-pass type IV membrane protein</topology>
    </subcellularLocation>
</comment>
<keyword evidence="5 7" id="KW-1133">Transmembrane helix</keyword>
<dbReference type="OrthoDB" id="158360at2759"/>
<feature type="non-terminal residue" evidence="8">
    <location>
        <position position="76"/>
    </location>
</feature>
<accession>A0A139A3Z1</accession>
<feature type="non-terminal residue" evidence="8">
    <location>
        <position position="1"/>
    </location>
</feature>
<dbReference type="Proteomes" id="UP000070544">
    <property type="component" value="Unassembled WGS sequence"/>
</dbReference>
<dbReference type="PANTHER" id="PTHR21230:SF1">
    <property type="entry name" value="GOLGI SNAP RECEPTOR COMPLEX MEMBER 2"/>
    <property type="match status" value="1"/>
</dbReference>
<dbReference type="Gene3D" id="1.20.5.110">
    <property type="match status" value="1"/>
</dbReference>
<keyword evidence="9" id="KW-1185">Reference proteome</keyword>
<keyword evidence="4" id="KW-0653">Protein transport</keyword>
<evidence type="ECO:0000256" key="6">
    <source>
        <dbReference type="ARBA" id="ARBA00023136"/>
    </source>
</evidence>
<evidence type="ECO:0000256" key="7">
    <source>
        <dbReference type="SAM" id="Phobius"/>
    </source>
</evidence>
<evidence type="ECO:0000256" key="5">
    <source>
        <dbReference type="ARBA" id="ARBA00022989"/>
    </source>
</evidence>
<evidence type="ECO:0000256" key="2">
    <source>
        <dbReference type="ARBA" id="ARBA00022448"/>
    </source>
</evidence>
<dbReference type="PANTHER" id="PTHR21230">
    <property type="entry name" value="VESICLE TRANSPORT V-SNARE PROTEIN VTI1-RELATED"/>
    <property type="match status" value="1"/>
</dbReference>
<dbReference type="GO" id="GO:0006888">
    <property type="term" value="P:endoplasmic reticulum to Golgi vesicle-mediated transport"/>
    <property type="evidence" value="ECO:0007669"/>
    <property type="project" value="TreeGrafter"/>
</dbReference>
<proteinExistence type="predicted"/>
<dbReference type="AlphaFoldDB" id="A0A139A3Z1"/>
<dbReference type="GO" id="GO:0012507">
    <property type="term" value="C:ER to Golgi transport vesicle membrane"/>
    <property type="evidence" value="ECO:0007669"/>
    <property type="project" value="TreeGrafter"/>
</dbReference>
<dbReference type="GO" id="GO:0005789">
    <property type="term" value="C:endoplasmic reticulum membrane"/>
    <property type="evidence" value="ECO:0007669"/>
    <property type="project" value="TreeGrafter"/>
</dbReference>
<dbReference type="STRING" id="1344416.A0A139A3Z1"/>
<reference evidence="8 9" key="1">
    <citation type="journal article" date="2015" name="Genome Biol. Evol.">
        <title>Phylogenomic analyses indicate that early fungi evolved digesting cell walls of algal ancestors of land plants.</title>
        <authorList>
            <person name="Chang Y."/>
            <person name="Wang S."/>
            <person name="Sekimoto S."/>
            <person name="Aerts A.L."/>
            <person name="Choi C."/>
            <person name="Clum A."/>
            <person name="LaButti K.M."/>
            <person name="Lindquist E.A."/>
            <person name="Yee Ngan C."/>
            <person name="Ohm R.A."/>
            <person name="Salamov A.A."/>
            <person name="Grigoriev I.V."/>
            <person name="Spatafora J.W."/>
            <person name="Berbee M.L."/>
        </authorList>
    </citation>
    <scope>NUCLEOTIDE SEQUENCE [LARGE SCALE GENOMIC DNA]</scope>
    <source>
        <strain evidence="8 9">JEL478</strain>
    </source>
</reference>
<feature type="transmembrane region" description="Helical" evidence="7">
    <location>
        <begin position="55"/>
        <end position="75"/>
    </location>
</feature>
<keyword evidence="3 7" id="KW-0812">Transmembrane</keyword>
<dbReference type="GO" id="GO:0000149">
    <property type="term" value="F:SNARE binding"/>
    <property type="evidence" value="ECO:0007669"/>
    <property type="project" value="TreeGrafter"/>
</dbReference>
<keyword evidence="2" id="KW-0813">Transport</keyword>
<evidence type="ECO:0000256" key="3">
    <source>
        <dbReference type="ARBA" id="ARBA00022692"/>
    </source>
</evidence>
<dbReference type="OMA" id="GMLKSTH"/>
<dbReference type="GO" id="GO:0005484">
    <property type="term" value="F:SNAP receptor activity"/>
    <property type="evidence" value="ECO:0007669"/>
    <property type="project" value="TreeGrafter"/>
</dbReference>
<keyword evidence="6 7" id="KW-0472">Membrane</keyword>
<organism evidence="8 9">
    <name type="scientific">Gonapodya prolifera (strain JEL478)</name>
    <name type="common">Monoblepharis prolifera</name>
    <dbReference type="NCBI Taxonomy" id="1344416"/>
    <lineage>
        <taxon>Eukaryota</taxon>
        <taxon>Fungi</taxon>
        <taxon>Fungi incertae sedis</taxon>
        <taxon>Chytridiomycota</taxon>
        <taxon>Chytridiomycota incertae sedis</taxon>
        <taxon>Monoblepharidomycetes</taxon>
        <taxon>Monoblepharidales</taxon>
        <taxon>Gonapodyaceae</taxon>
        <taxon>Gonapodya</taxon>
    </lineage>
</organism>
<protein>
    <submittedName>
        <fullName evidence="8">Uncharacterized protein</fullName>
    </submittedName>
</protein>
<sequence length="76" mass="8490">IDGFIDMGRAAMQDLAEQRGMLKSTHSRLLTIANSLGLSTSVVRFIESRARQDRALFLGGVVMTLLFVSFCLTWLR</sequence>
<dbReference type="Pfam" id="PF12352">
    <property type="entry name" value="V-SNARE_C"/>
    <property type="match status" value="1"/>
</dbReference>
<gene>
    <name evidence="8" type="ORF">M427DRAFT_78608</name>
</gene>
<evidence type="ECO:0000256" key="4">
    <source>
        <dbReference type="ARBA" id="ARBA00022927"/>
    </source>
</evidence>
<dbReference type="GO" id="GO:0005794">
    <property type="term" value="C:Golgi apparatus"/>
    <property type="evidence" value="ECO:0007669"/>
    <property type="project" value="TreeGrafter"/>
</dbReference>